<dbReference type="InterPro" id="IPR048136">
    <property type="entry name" value="STM3941-like"/>
</dbReference>
<feature type="transmembrane region" description="Helical" evidence="1">
    <location>
        <begin position="12"/>
        <end position="29"/>
    </location>
</feature>
<keyword evidence="1" id="KW-1133">Transmembrane helix</keyword>
<sequence>MRAVKAFAGWDFGDTVRVAMVAGMVWLTIEAPATTTLPEPWATLSLTGYYGALASALFAPQFWARFGRPRARSGAAVILPGDRLFQIVTFLALLAATPQTILWAVETPTSEPWSLGFYWLCVALFVLAALVCLRNLLRSNALLRLQDDGIAAPRLWHAAIPWNALTAARAIGTRSNNALLLQFATPTELALAKRPWLDWSVRLGTEKRSVTIPGIMLGMPAETVARMLEDRIPSPAAPPSTFSGL</sequence>
<dbReference type="RefSeq" id="WP_379955663.1">
    <property type="nucleotide sequence ID" value="NZ_JAUYVI010000003.1"/>
</dbReference>
<name>A0ABU0YKG7_9PROT</name>
<dbReference type="Proteomes" id="UP001230156">
    <property type="component" value="Unassembled WGS sequence"/>
</dbReference>
<accession>A0ABU0YKG7</accession>
<protein>
    <submittedName>
        <fullName evidence="2">STM3941 family protein</fullName>
    </submittedName>
</protein>
<feature type="transmembrane region" description="Helical" evidence="1">
    <location>
        <begin position="84"/>
        <end position="105"/>
    </location>
</feature>
<comment type="caution">
    <text evidence="2">The sequence shown here is derived from an EMBL/GenBank/DDBJ whole genome shotgun (WGS) entry which is preliminary data.</text>
</comment>
<proteinExistence type="predicted"/>
<organism evidence="2 3">
    <name type="scientific">Dongia sedimenti</name>
    <dbReference type="NCBI Taxonomy" id="3064282"/>
    <lineage>
        <taxon>Bacteria</taxon>
        <taxon>Pseudomonadati</taxon>
        <taxon>Pseudomonadota</taxon>
        <taxon>Alphaproteobacteria</taxon>
        <taxon>Rhodospirillales</taxon>
        <taxon>Dongiaceae</taxon>
        <taxon>Dongia</taxon>
    </lineage>
</organism>
<dbReference type="NCBIfam" id="NF041635">
    <property type="entry name" value="STM3941_fam"/>
    <property type="match status" value="1"/>
</dbReference>
<evidence type="ECO:0000313" key="2">
    <source>
        <dbReference type="EMBL" id="MDQ7248214.1"/>
    </source>
</evidence>
<dbReference type="EMBL" id="JAUYVI010000003">
    <property type="protein sequence ID" value="MDQ7248214.1"/>
    <property type="molecule type" value="Genomic_DNA"/>
</dbReference>
<feature type="transmembrane region" description="Helical" evidence="1">
    <location>
        <begin position="41"/>
        <end position="63"/>
    </location>
</feature>
<keyword evidence="3" id="KW-1185">Reference proteome</keyword>
<evidence type="ECO:0000256" key="1">
    <source>
        <dbReference type="SAM" id="Phobius"/>
    </source>
</evidence>
<keyword evidence="1" id="KW-0812">Transmembrane</keyword>
<feature type="transmembrane region" description="Helical" evidence="1">
    <location>
        <begin position="117"/>
        <end position="137"/>
    </location>
</feature>
<gene>
    <name evidence="2" type="ORF">Q8A70_11085</name>
</gene>
<reference evidence="3" key="1">
    <citation type="submission" date="2023-08" db="EMBL/GenBank/DDBJ databases">
        <title>Rhodospirillaceae gen. nov., a novel taxon isolated from the Yangtze River Yuezi River estuary sludge.</title>
        <authorList>
            <person name="Ruan L."/>
        </authorList>
    </citation>
    <scope>NUCLEOTIDE SEQUENCE [LARGE SCALE GENOMIC DNA]</scope>
    <source>
        <strain evidence="3">R-7</strain>
    </source>
</reference>
<evidence type="ECO:0000313" key="3">
    <source>
        <dbReference type="Proteomes" id="UP001230156"/>
    </source>
</evidence>
<keyword evidence="1" id="KW-0472">Membrane</keyword>